<dbReference type="Proteomes" id="UP000183832">
    <property type="component" value="Unassembled WGS sequence"/>
</dbReference>
<accession>A0A1J1HZ50</accession>
<name>A0A1J1HZ50_9DIPT</name>
<organism evidence="1 2">
    <name type="scientific">Clunio marinus</name>
    <dbReference type="NCBI Taxonomy" id="568069"/>
    <lineage>
        <taxon>Eukaryota</taxon>
        <taxon>Metazoa</taxon>
        <taxon>Ecdysozoa</taxon>
        <taxon>Arthropoda</taxon>
        <taxon>Hexapoda</taxon>
        <taxon>Insecta</taxon>
        <taxon>Pterygota</taxon>
        <taxon>Neoptera</taxon>
        <taxon>Endopterygota</taxon>
        <taxon>Diptera</taxon>
        <taxon>Nematocera</taxon>
        <taxon>Chironomoidea</taxon>
        <taxon>Chironomidae</taxon>
        <taxon>Clunio</taxon>
    </lineage>
</organism>
<dbReference type="EMBL" id="CVRI01000032">
    <property type="protein sequence ID" value="CRK92604.1"/>
    <property type="molecule type" value="Genomic_DNA"/>
</dbReference>
<evidence type="ECO:0000313" key="2">
    <source>
        <dbReference type="Proteomes" id="UP000183832"/>
    </source>
</evidence>
<gene>
    <name evidence="1" type="ORF">CLUMA_CG006159</name>
</gene>
<proteinExistence type="predicted"/>
<sequence length="81" mass="8976">MIKAKITSLCIGAACATSIFSFFPCLASHNILLTFPYSIFILFPRELELKTCLLVPVPEPNNICTLSNVPCGWDICLILDR</sequence>
<evidence type="ECO:0000313" key="1">
    <source>
        <dbReference type="EMBL" id="CRK92604.1"/>
    </source>
</evidence>
<dbReference type="AlphaFoldDB" id="A0A1J1HZ50"/>
<protein>
    <submittedName>
        <fullName evidence="1">CLUMA_CG006159, isoform A</fullName>
    </submittedName>
</protein>
<reference evidence="1 2" key="1">
    <citation type="submission" date="2015-04" db="EMBL/GenBank/DDBJ databases">
        <authorList>
            <person name="Syromyatnikov M.Y."/>
            <person name="Popov V.N."/>
        </authorList>
    </citation>
    <scope>NUCLEOTIDE SEQUENCE [LARGE SCALE GENOMIC DNA]</scope>
</reference>
<keyword evidence="2" id="KW-1185">Reference proteome</keyword>